<reference evidence="2 3" key="1">
    <citation type="submission" date="2020-06" db="EMBL/GenBank/DDBJ databases">
        <title>Actinomadura xiongansis sp. nov., isolated from soil of Baiyangdian.</title>
        <authorList>
            <person name="Zhang X."/>
        </authorList>
    </citation>
    <scope>NUCLEOTIDE SEQUENCE [LARGE SCALE GENOMIC DNA]</scope>
    <source>
        <strain evidence="2 3">HBUM206468</strain>
    </source>
</reference>
<dbReference type="Proteomes" id="UP000805614">
    <property type="component" value="Unassembled WGS sequence"/>
</dbReference>
<proteinExistence type="predicted"/>
<gene>
    <name evidence="2" type="ORF">HKK74_22540</name>
</gene>
<comment type="caution">
    <text evidence="2">The sequence shown here is derived from an EMBL/GenBank/DDBJ whole genome shotgun (WGS) entry which is preliminary data.</text>
</comment>
<dbReference type="EMBL" id="JABVEC010000017">
    <property type="protein sequence ID" value="MBC6468251.1"/>
    <property type="molecule type" value="Genomic_DNA"/>
</dbReference>
<sequence>MRVGERVSTALACAALDPGLSGVLLFDLDPALAPSLARRLAELLAAPDQVVVVGATTSEDDLWTRVRPWPGGRAGFRGELGPLVGADRPPGVILVPDLARLGLAATRAAVTTIGADVAHLERTGWRLTWAPRDRWLATCRRDEIGRVSPHLLDRFAVRIDAAGLRPGPGNPLPEPPPSWRRAVRAGLLPGLSIGAADRVIELVPAVGAGARRDLALARIARALAALGGASVAEAAHVDEAARLVGLSTSAPEDLVPGPRATEIGPSTRAAPPIATEPAVREVGAPPAEPEALPTAALPAPGMSGDPYPEDRTEPEREAEPLRSPWRRGAAGGPPRGHPIGAQAAREVRDIALTATLLESAKFQTLRCPDHFRGSVAHPLHVRAADLRSHRRAPRPGHLLVLLLDHTCRRGWDWYGDLAPYLQWAYALRAAVGVIEVGAADAPDELCAQRFSARSLLDPRVREALDRPAGRATPLAHGLSLAVRSLRHDTQHGDAAVDEALLLVVTDGRGNVPLRASRTGQAPGRVGREGVQDALDVAAEIGRLHRVRSLVVDPGPRPYAHLTTDLAQALGGSVVSGGPGDD</sequence>
<evidence type="ECO:0000313" key="2">
    <source>
        <dbReference type="EMBL" id="MBC6468251.1"/>
    </source>
</evidence>
<dbReference type="PANTHER" id="PTHR43473">
    <property type="entry name" value="MAGNESIUM-CHELATASE SUBUNIT CHLD, CHLOROPLASTIC"/>
    <property type="match status" value="1"/>
</dbReference>
<name>A0ABR7LU29_9ACTN</name>
<protein>
    <recommendedName>
        <fullName evidence="4">Magnesium chelatase</fullName>
    </recommendedName>
</protein>
<keyword evidence="3" id="KW-1185">Reference proteome</keyword>
<dbReference type="PANTHER" id="PTHR43473:SF2">
    <property type="entry name" value="MAGNESIUM-CHELATASE SUBUNIT CHLD, CHLOROPLASTIC"/>
    <property type="match status" value="1"/>
</dbReference>
<accession>A0ABR7LU29</accession>
<dbReference type="RefSeq" id="WP_187245251.1">
    <property type="nucleotide sequence ID" value="NZ_BAAAOK010000019.1"/>
</dbReference>
<feature type="compositionally biased region" description="Basic and acidic residues" evidence="1">
    <location>
        <begin position="308"/>
        <end position="320"/>
    </location>
</feature>
<evidence type="ECO:0008006" key="4">
    <source>
        <dbReference type="Google" id="ProtNLM"/>
    </source>
</evidence>
<organism evidence="2 3">
    <name type="scientific">Actinomadura alba</name>
    <dbReference type="NCBI Taxonomy" id="406431"/>
    <lineage>
        <taxon>Bacteria</taxon>
        <taxon>Bacillati</taxon>
        <taxon>Actinomycetota</taxon>
        <taxon>Actinomycetes</taxon>
        <taxon>Streptosporangiales</taxon>
        <taxon>Thermomonosporaceae</taxon>
        <taxon>Actinomadura</taxon>
    </lineage>
</organism>
<evidence type="ECO:0000256" key="1">
    <source>
        <dbReference type="SAM" id="MobiDB-lite"/>
    </source>
</evidence>
<evidence type="ECO:0000313" key="3">
    <source>
        <dbReference type="Proteomes" id="UP000805614"/>
    </source>
</evidence>
<feature type="compositionally biased region" description="Low complexity" evidence="1">
    <location>
        <begin position="276"/>
        <end position="301"/>
    </location>
</feature>
<feature type="region of interest" description="Disordered" evidence="1">
    <location>
        <begin position="249"/>
        <end position="336"/>
    </location>
</feature>